<comment type="caution">
    <text evidence="2">The sequence shown here is derived from an EMBL/GenBank/DDBJ whole genome shotgun (WGS) entry which is preliminary data.</text>
</comment>
<accession>A0A150QJ45</accession>
<evidence type="ECO:0000313" key="3">
    <source>
        <dbReference type="Proteomes" id="UP000075260"/>
    </source>
</evidence>
<evidence type="ECO:0000313" key="2">
    <source>
        <dbReference type="EMBL" id="KYF67970.1"/>
    </source>
</evidence>
<dbReference type="EMBL" id="JEMA01000602">
    <property type="protein sequence ID" value="KYF67970.1"/>
    <property type="molecule type" value="Genomic_DNA"/>
</dbReference>
<name>A0A150QJ45_SORCE</name>
<sequence length="75" mass="8037">MLTTVAGTWHVAPLGWHVPRGTATSGRAITPSTSQRLRRLASSTPNARTETWISDRTGHTWSVACSRGRAVIAAP</sequence>
<gene>
    <name evidence="2" type="ORF">BE15_29400</name>
</gene>
<organism evidence="2 3">
    <name type="scientific">Sorangium cellulosum</name>
    <name type="common">Polyangium cellulosum</name>
    <dbReference type="NCBI Taxonomy" id="56"/>
    <lineage>
        <taxon>Bacteria</taxon>
        <taxon>Pseudomonadati</taxon>
        <taxon>Myxococcota</taxon>
        <taxon>Polyangia</taxon>
        <taxon>Polyangiales</taxon>
        <taxon>Polyangiaceae</taxon>
        <taxon>Sorangium</taxon>
    </lineage>
</organism>
<feature type="compositionally biased region" description="Polar residues" evidence="1">
    <location>
        <begin position="22"/>
        <end position="45"/>
    </location>
</feature>
<proteinExistence type="predicted"/>
<reference evidence="2 3" key="1">
    <citation type="submission" date="2014-02" db="EMBL/GenBank/DDBJ databases">
        <title>The small core and large imbalanced accessory genome model reveals a collaborative survival strategy of Sorangium cellulosum strains in nature.</title>
        <authorList>
            <person name="Han K."/>
            <person name="Peng R."/>
            <person name="Blom J."/>
            <person name="Li Y.-Z."/>
        </authorList>
    </citation>
    <scope>NUCLEOTIDE SEQUENCE [LARGE SCALE GENOMIC DNA]</scope>
    <source>
        <strain evidence="2 3">So0008-312</strain>
    </source>
</reference>
<dbReference type="Proteomes" id="UP000075260">
    <property type="component" value="Unassembled WGS sequence"/>
</dbReference>
<evidence type="ECO:0000256" key="1">
    <source>
        <dbReference type="SAM" id="MobiDB-lite"/>
    </source>
</evidence>
<feature type="region of interest" description="Disordered" evidence="1">
    <location>
        <begin position="21"/>
        <end position="45"/>
    </location>
</feature>
<dbReference type="AlphaFoldDB" id="A0A150QJ45"/>
<protein>
    <submittedName>
        <fullName evidence="2">Uncharacterized protein</fullName>
    </submittedName>
</protein>